<name>A0ACC2XAK2_9TREE</name>
<organism evidence="1 2">
    <name type="scientific">Naganishia onofrii</name>
    <dbReference type="NCBI Taxonomy" id="1851511"/>
    <lineage>
        <taxon>Eukaryota</taxon>
        <taxon>Fungi</taxon>
        <taxon>Dikarya</taxon>
        <taxon>Basidiomycota</taxon>
        <taxon>Agaricomycotina</taxon>
        <taxon>Tremellomycetes</taxon>
        <taxon>Filobasidiales</taxon>
        <taxon>Filobasidiaceae</taxon>
        <taxon>Naganishia</taxon>
    </lineage>
</organism>
<keyword evidence="2" id="KW-1185">Reference proteome</keyword>
<evidence type="ECO:0000313" key="1">
    <source>
        <dbReference type="EMBL" id="KAJ9121043.1"/>
    </source>
</evidence>
<comment type="caution">
    <text evidence="1">The sequence shown here is derived from an EMBL/GenBank/DDBJ whole genome shotgun (WGS) entry which is preliminary data.</text>
</comment>
<protein>
    <submittedName>
        <fullName evidence="1">Uncharacterized protein</fullName>
    </submittedName>
</protein>
<dbReference type="EMBL" id="JASBWV010000019">
    <property type="protein sequence ID" value="KAJ9121043.1"/>
    <property type="molecule type" value="Genomic_DNA"/>
</dbReference>
<sequence length="346" mass="37085">MATTSTFVPALPTINALVNDSVPLSASAHQIGQSTASHSRRGGAIRGGGNRSRGRGNGRIQNGGGSMDSQEQGTVTPFQPGDGAYLAGGPHQPMNGNQGRRPNQPRIPQGPHDPRQRVRNTQAQRAPQNQSPLPVDHSRSGIAGIAHGAVAGSINEGQTHGDSERVPSSRGAPRNRNRNNRNRKPPTGQDNVEGSSHSQLTSNGENVGSGSQPRKNGRDRQQAQSQQGAPRSAVNARRAAFGGKLQSYAPNGRGKNHDGDAENQLEEAQDRAMLGYSSVDRRNVFGMTKEADDLTSRLIRDLVVFTDLFIGQSFYSRYDLLLHAIPSIVYARLVITIIERSSRTCS</sequence>
<evidence type="ECO:0000313" key="2">
    <source>
        <dbReference type="Proteomes" id="UP001234202"/>
    </source>
</evidence>
<accession>A0ACC2XAK2</accession>
<gene>
    <name evidence="1" type="ORF">QFC24_005024</name>
</gene>
<reference evidence="1" key="1">
    <citation type="submission" date="2023-04" db="EMBL/GenBank/DDBJ databases">
        <title>Draft Genome sequencing of Naganishia species isolated from polar environments using Oxford Nanopore Technology.</title>
        <authorList>
            <person name="Leo P."/>
            <person name="Venkateswaran K."/>
        </authorList>
    </citation>
    <scope>NUCLEOTIDE SEQUENCE</scope>
    <source>
        <strain evidence="1">DBVPG 5303</strain>
    </source>
</reference>
<proteinExistence type="predicted"/>
<dbReference type="Proteomes" id="UP001234202">
    <property type="component" value="Unassembled WGS sequence"/>
</dbReference>